<evidence type="ECO:0000256" key="2">
    <source>
        <dbReference type="PROSITE-ProRule" id="PRU00176"/>
    </source>
</evidence>
<feature type="compositionally biased region" description="Polar residues" evidence="3">
    <location>
        <begin position="258"/>
        <end position="272"/>
    </location>
</feature>
<dbReference type="InterPro" id="IPR052793">
    <property type="entry name" value="EJC-associated_protein"/>
</dbReference>
<feature type="compositionally biased region" description="Basic and acidic residues" evidence="3">
    <location>
        <begin position="15"/>
        <end position="26"/>
    </location>
</feature>
<dbReference type="SUPFAM" id="SSF54928">
    <property type="entry name" value="RNA-binding domain, RBD"/>
    <property type="match status" value="1"/>
</dbReference>
<feature type="domain" description="RRM" evidence="4">
    <location>
        <begin position="553"/>
        <end position="630"/>
    </location>
</feature>
<dbReference type="InterPro" id="IPR000504">
    <property type="entry name" value="RRM_dom"/>
</dbReference>
<feature type="region of interest" description="Disordered" evidence="3">
    <location>
        <begin position="687"/>
        <end position="727"/>
    </location>
</feature>
<dbReference type="Proteomes" id="UP000324832">
    <property type="component" value="Unassembled WGS sequence"/>
</dbReference>
<feature type="compositionally biased region" description="Basic and acidic residues" evidence="3">
    <location>
        <begin position="762"/>
        <end position="779"/>
    </location>
</feature>
<feature type="compositionally biased region" description="Basic and acidic residues" evidence="3">
    <location>
        <begin position="232"/>
        <end position="242"/>
    </location>
</feature>
<sequence>MRRKSEKAPVKKTKGSPEKKEKEKIVKLKRTRSSRRRKQSSSSENESDEESVPQQETEVISSEPVPVQGIPIEESPEMSQDQVWHVKTPENTGDGGKLKICLTRPPSTPERVDRSPRSKRKHSRATSTSDTAIVDGDEKKKLKHRTRRTTVETKDISDRNSTEQDDSMEKEAETEVSYKPESDIKDDFKESIPDDTPMSTTSDDDLKQIVKAEVVEDAVSKSETGTAIIKSLEGDLIDKTSDADTTVKTPQRNEDESSTQTTLSPLPDNSCSARKEERSVSVEKSEVLELHVEDESMKLETSNCNKAQAEDSMEVKDPTEVAVSEEDSKQVSINEDKNEISGISESVDGEATSLTKNDVVEDSIQPVEAEQRKSSVEKNITAEEIEQSNKDAINTCTKSHKDISTESSIGSEVKNTVTEVSNENSTGIVISRKRRWGSRPNKLTTQKSITISTEVLKEIIPDVKPVEFEEVIEEKKHKRVEVPNKIEKPVLPKIIIDNSENVALNKRESLDKDTENVKCRDIQPTTVRKISIVNDSDNITARPPSPPRHKQSNILFITHLVRPFTLLQLKNLLQRTGRIIDNGFWIDKIKSKCFVIYENEDQAVETRHALHGVTWPVSNPKTLHVDFSTQEEFDKAKANEDTDNAKVQTIPGTVEDWLREQDMKREKVELERPWERKMAMREWDVGKNDKVKEKDKYPKDEWTPEKRRHRTPERSPEPARKFKKKEEEAPAKLLDDLFRKTKTTPCIYWLPLSAETIAVKEEQRRQHMAEYERRMQENRRPHRRH</sequence>
<dbReference type="Pfam" id="PF16294">
    <property type="entry name" value="RSB_motif"/>
    <property type="match status" value="1"/>
</dbReference>
<feature type="compositionally biased region" description="Basic and acidic residues" evidence="3">
    <location>
        <begin position="149"/>
        <end position="192"/>
    </location>
</feature>
<dbReference type="InterPro" id="IPR012677">
    <property type="entry name" value="Nucleotide-bd_a/b_plait_sf"/>
</dbReference>
<organism evidence="5 6">
    <name type="scientific">Leptidea sinapis</name>
    <dbReference type="NCBI Taxonomy" id="189913"/>
    <lineage>
        <taxon>Eukaryota</taxon>
        <taxon>Metazoa</taxon>
        <taxon>Ecdysozoa</taxon>
        <taxon>Arthropoda</taxon>
        <taxon>Hexapoda</taxon>
        <taxon>Insecta</taxon>
        <taxon>Pterygota</taxon>
        <taxon>Neoptera</taxon>
        <taxon>Endopterygota</taxon>
        <taxon>Lepidoptera</taxon>
        <taxon>Glossata</taxon>
        <taxon>Ditrysia</taxon>
        <taxon>Papilionoidea</taxon>
        <taxon>Pieridae</taxon>
        <taxon>Dismorphiinae</taxon>
        <taxon>Leptidea</taxon>
    </lineage>
</organism>
<reference evidence="5 6" key="1">
    <citation type="submission" date="2017-07" db="EMBL/GenBank/DDBJ databases">
        <authorList>
            <person name="Talla V."/>
            <person name="Backstrom N."/>
        </authorList>
    </citation>
    <scope>NUCLEOTIDE SEQUENCE [LARGE SCALE GENOMIC DNA]</scope>
</reference>
<dbReference type="InterPro" id="IPR034257">
    <property type="entry name" value="Acinus_RRM"/>
</dbReference>
<name>A0A5E4PWC5_9NEOP</name>
<feature type="region of interest" description="Disordered" evidence="3">
    <location>
        <begin position="218"/>
        <end position="340"/>
    </location>
</feature>
<dbReference type="Gene3D" id="3.30.70.330">
    <property type="match status" value="1"/>
</dbReference>
<feature type="region of interest" description="Disordered" evidence="3">
    <location>
        <begin position="762"/>
        <end position="785"/>
    </location>
</feature>
<proteinExistence type="predicted"/>
<dbReference type="PANTHER" id="PTHR46589:SF1">
    <property type="entry name" value="APOPTOTIC CHROMATIN CONDENSATION INDUCER IN THE NUCLEUS"/>
    <property type="match status" value="1"/>
</dbReference>
<feature type="compositionally biased region" description="Basic residues" evidence="3">
    <location>
        <begin position="27"/>
        <end position="39"/>
    </location>
</feature>
<gene>
    <name evidence="5" type="ORF">LSINAPIS_LOCUS3265</name>
</gene>
<keyword evidence="1 2" id="KW-0694">RNA-binding</keyword>
<dbReference type="InterPro" id="IPR032552">
    <property type="entry name" value="RSB_motif"/>
</dbReference>
<dbReference type="CDD" id="cd12432">
    <property type="entry name" value="RRM_ACINU"/>
    <property type="match status" value="1"/>
</dbReference>
<evidence type="ECO:0000259" key="4">
    <source>
        <dbReference type="PROSITE" id="PS50102"/>
    </source>
</evidence>
<feature type="compositionally biased region" description="Basic and acidic residues" evidence="3">
    <location>
        <begin position="273"/>
        <end position="298"/>
    </location>
</feature>
<dbReference type="PROSITE" id="PS50102">
    <property type="entry name" value="RRM"/>
    <property type="match status" value="1"/>
</dbReference>
<feature type="compositionally biased region" description="Basic and acidic residues" evidence="3">
    <location>
        <begin position="687"/>
        <end position="705"/>
    </location>
</feature>
<feature type="region of interest" description="Disordered" evidence="3">
    <location>
        <begin position="1"/>
        <end position="205"/>
    </location>
</feature>
<feature type="compositionally biased region" description="Basic residues" evidence="3">
    <location>
        <begin position="1"/>
        <end position="14"/>
    </location>
</feature>
<dbReference type="AlphaFoldDB" id="A0A5E4PWC5"/>
<feature type="compositionally biased region" description="Basic and acidic residues" evidence="3">
    <location>
        <begin position="712"/>
        <end position="727"/>
    </location>
</feature>
<protein>
    <recommendedName>
        <fullName evidence="4">RRM domain-containing protein</fullName>
    </recommendedName>
</protein>
<accession>A0A5E4PWC5</accession>
<dbReference type="InterPro" id="IPR035979">
    <property type="entry name" value="RBD_domain_sf"/>
</dbReference>
<evidence type="ECO:0000313" key="5">
    <source>
        <dbReference type="EMBL" id="VVC90331.1"/>
    </source>
</evidence>
<keyword evidence="6" id="KW-1185">Reference proteome</keyword>
<evidence type="ECO:0000313" key="6">
    <source>
        <dbReference type="Proteomes" id="UP000324832"/>
    </source>
</evidence>
<evidence type="ECO:0000256" key="3">
    <source>
        <dbReference type="SAM" id="MobiDB-lite"/>
    </source>
</evidence>
<dbReference type="GO" id="GO:0061574">
    <property type="term" value="C:ASAP complex"/>
    <property type="evidence" value="ECO:0007669"/>
    <property type="project" value="TreeGrafter"/>
</dbReference>
<dbReference type="GO" id="GO:0071011">
    <property type="term" value="C:precatalytic spliceosome"/>
    <property type="evidence" value="ECO:0007669"/>
    <property type="project" value="TreeGrafter"/>
</dbReference>
<evidence type="ECO:0000256" key="1">
    <source>
        <dbReference type="ARBA" id="ARBA00022884"/>
    </source>
</evidence>
<dbReference type="GO" id="GO:0003723">
    <property type="term" value="F:RNA binding"/>
    <property type="evidence" value="ECO:0007669"/>
    <property type="project" value="UniProtKB-UniRule"/>
</dbReference>
<feature type="compositionally biased region" description="Basic and acidic residues" evidence="3">
    <location>
        <begin position="326"/>
        <end position="339"/>
    </location>
</feature>
<dbReference type="PANTHER" id="PTHR46589">
    <property type="entry name" value="APOPTOTIC CHROMATIN CONDENSATION INDUCER IN THE NUCLEUS"/>
    <property type="match status" value="1"/>
</dbReference>
<dbReference type="GO" id="GO:0008380">
    <property type="term" value="P:RNA splicing"/>
    <property type="evidence" value="ECO:0007669"/>
    <property type="project" value="TreeGrafter"/>
</dbReference>
<dbReference type="EMBL" id="FZQP02000770">
    <property type="protein sequence ID" value="VVC90331.1"/>
    <property type="molecule type" value="Genomic_DNA"/>
</dbReference>